<reference evidence="2 3" key="1">
    <citation type="submission" date="2017-03" db="EMBL/GenBank/DDBJ databases">
        <authorList>
            <person name="Afonso C.L."/>
            <person name="Miller P.J."/>
            <person name="Scott M.A."/>
            <person name="Spackman E."/>
            <person name="Goraichik I."/>
            <person name="Dimitrov K.M."/>
            <person name="Suarez D.L."/>
            <person name="Swayne D.E."/>
        </authorList>
    </citation>
    <scope>NUCLEOTIDE SEQUENCE [LARGE SCALE GENOMIC DNA]</scope>
    <source>
        <strain evidence="2 3">CECT 7450</strain>
    </source>
</reference>
<proteinExistence type="predicted"/>
<keyword evidence="3" id="KW-1185">Reference proteome</keyword>
<evidence type="ECO:0000313" key="2">
    <source>
        <dbReference type="EMBL" id="SLN71469.1"/>
    </source>
</evidence>
<evidence type="ECO:0008006" key="4">
    <source>
        <dbReference type="Google" id="ProtNLM"/>
    </source>
</evidence>
<sequence>MAAFKSTATSAVALSIFMTGSAAFADVTAEQVWEDWKGYMAGFGYQVEATESQSGDALVVSDVKMSVSIPEEDADVSFTMSEMTFTNNGDGTVSISLPPVMPISGVATGEGETIKFDLEYATDAFDMTVSGDASEMTYDYTAALAKISLVSIEADGESPDLGTLELSVADIAGQSIMKVGGVRETSQQMTTGEVSYTIDMAPPEEEGHVKLIGSAESMGFQGTGSFPANMDPTDMSAMLAAGFAFDGGFEMGAGSSEFSFSGDGSTLEGTSSSGPGVAMVAMDADKLNYDVRAQDVDVNVKSSDLPFPVQFTFGEYAAKFLMPVSQSEEAQEFGLALTFGDFTMSDMIWGMFDPSGQLPRDPATVSFDLSGTAKMLVNLMDPEQMEAIESGETMLGELDSMNLNNLVISLAGAELTGEGAFTFDNEDLESFGGMPAPAGAMDLKLVGGNGLLDKLVAMGFVPEDQAMGARMMMGLFAIPGEGDDTLTSKIEVTEDGQVLANGQRLK</sequence>
<dbReference type="AlphaFoldDB" id="A0A1X7A5W6"/>
<protein>
    <recommendedName>
        <fullName evidence="4">DUF2125 domain-containing protein</fullName>
    </recommendedName>
</protein>
<dbReference type="EMBL" id="FWFX01000018">
    <property type="protein sequence ID" value="SLN71469.1"/>
    <property type="molecule type" value="Genomic_DNA"/>
</dbReference>
<dbReference type="RefSeq" id="WP_085807578.1">
    <property type="nucleotide sequence ID" value="NZ_FWFX01000018.1"/>
</dbReference>
<evidence type="ECO:0000313" key="3">
    <source>
        <dbReference type="Proteomes" id="UP000193061"/>
    </source>
</evidence>
<evidence type="ECO:0000256" key="1">
    <source>
        <dbReference type="SAM" id="SignalP"/>
    </source>
</evidence>
<feature type="signal peptide" evidence="1">
    <location>
        <begin position="1"/>
        <end position="25"/>
    </location>
</feature>
<feature type="chain" id="PRO_5012236836" description="DUF2125 domain-containing protein" evidence="1">
    <location>
        <begin position="26"/>
        <end position="506"/>
    </location>
</feature>
<accession>A0A1X7A5W6</accession>
<name>A0A1X7A5W6_9RHOB</name>
<dbReference type="Proteomes" id="UP000193061">
    <property type="component" value="Unassembled WGS sequence"/>
</dbReference>
<gene>
    <name evidence="2" type="ORF">ROA7450_03922</name>
</gene>
<keyword evidence="1" id="KW-0732">Signal</keyword>
<organism evidence="2 3">
    <name type="scientific">Roseovarius albus</name>
    <dbReference type="NCBI Taxonomy" id="1247867"/>
    <lineage>
        <taxon>Bacteria</taxon>
        <taxon>Pseudomonadati</taxon>
        <taxon>Pseudomonadota</taxon>
        <taxon>Alphaproteobacteria</taxon>
        <taxon>Rhodobacterales</taxon>
        <taxon>Roseobacteraceae</taxon>
        <taxon>Roseovarius</taxon>
    </lineage>
</organism>
<dbReference type="OrthoDB" id="7791409at2"/>